<evidence type="ECO:0000256" key="6">
    <source>
        <dbReference type="ARBA" id="ARBA00022679"/>
    </source>
</evidence>
<evidence type="ECO:0000313" key="15">
    <source>
        <dbReference type="Proteomes" id="UP001558652"/>
    </source>
</evidence>
<keyword evidence="5" id="KW-0637">Prenyltransferase</keyword>
<comment type="cofactor">
    <cofactor evidence="1">
        <name>Mg(2+)</name>
        <dbReference type="ChEBI" id="CHEBI:18420"/>
    </cofactor>
</comment>
<dbReference type="Gene3D" id="1.25.40.120">
    <property type="entry name" value="Protein prenylyltransferase"/>
    <property type="match status" value="1"/>
</dbReference>
<dbReference type="PROSITE" id="PS51147">
    <property type="entry name" value="PFTA"/>
    <property type="match status" value="5"/>
</dbReference>
<keyword evidence="8" id="KW-0460">Magnesium</keyword>
<evidence type="ECO:0000256" key="1">
    <source>
        <dbReference type="ARBA" id="ARBA00001946"/>
    </source>
</evidence>
<dbReference type="EC" id="2.5.1.59" evidence="3"/>
<evidence type="ECO:0000256" key="4">
    <source>
        <dbReference type="ARBA" id="ARBA00012702"/>
    </source>
</evidence>
<dbReference type="EMBL" id="JBFDAA010000018">
    <property type="protein sequence ID" value="KAL1116156.1"/>
    <property type="molecule type" value="Genomic_DNA"/>
</dbReference>
<proteinExistence type="inferred from homology"/>
<dbReference type="GO" id="GO:0004660">
    <property type="term" value="F:protein farnesyltransferase activity"/>
    <property type="evidence" value="ECO:0007669"/>
    <property type="project" value="UniProtKB-EC"/>
</dbReference>
<organism evidence="14 15">
    <name type="scientific">Ranatra chinensis</name>
    <dbReference type="NCBI Taxonomy" id="642074"/>
    <lineage>
        <taxon>Eukaryota</taxon>
        <taxon>Metazoa</taxon>
        <taxon>Ecdysozoa</taxon>
        <taxon>Arthropoda</taxon>
        <taxon>Hexapoda</taxon>
        <taxon>Insecta</taxon>
        <taxon>Pterygota</taxon>
        <taxon>Neoptera</taxon>
        <taxon>Paraneoptera</taxon>
        <taxon>Hemiptera</taxon>
        <taxon>Heteroptera</taxon>
        <taxon>Panheteroptera</taxon>
        <taxon>Nepomorpha</taxon>
        <taxon>Nepidae</taxon>
        <taxon>Ranatrinae</taxon>
        <taxon>Ranatra</taxon>
    </lineage>
</organism>
<evidence type="ECO:0000256" key="2">
    <source>
        <dbReference type="ARBA" id="ARBA00006734"/>
    </source>
</evidence>
<evidence type="ECO:0000256" key="10">
    <source>
        <dbReference type="ARBA" id="ARBA00041392"/>
    </source>
</evidence>
<dbReference type="Pfam" id="PF01239">
    <property type="entry name" value="PPTA"/>
    <property type="match status" value="4"/>
</dbReference>
<keyword evidence="6" id="KW-0808">Transferase</keyword>
<evidence type="ECO:0000256" key="13">
    <source>
        <dbReference type="ARBA" id="ARBA00043219"/>
    </source>
</evidence>
<dbReference type="Proteomes" id="UP001558652">
    <property type="component" value="Unassembled WGS sequence"/>
</dbReference>
<dbReference type="PANTHER" id="PTHR11129">
    <property type="entry name" value="PROTEIN FARNESYLTRANSFERASE ALPHA SUBUNIT/RAB GERANYLGERANYL TRANSFERASE ALPHA SUBUNIT"/>
    <property type="match status" value="1"/>
</dbReference>
<sequence>MSDSGSEDQELVDWVFYRDRPEWKDVVPIPQDDGPNPIVAIAYSDKFRDVYDYFRGILATNEMSERALELTKDALALNAANYTVWQYRRRILQELKKDLKEELKFAKEIIEDNPKNYQVWHHRMVIVQMSNDPSIELKFIADMLKEDPKNYHAWQYRQWVLRKYKLFDNELEYTDKLLKEDIRNNSAWNHRYYVINHTTDFSEEAVQKEVDYALEAIGRVRKNESSWNYLQGLLIHAEKGLLEPRVIEFCESLYASGERSPHLLAFLVDVAVEKKIANSETAEDDIERGIQVNNNKTFHVVLPHLYL</sequence>
<keyword evidence="15" id="KW-1185">Reference proteome</keyword>
<dbReference type="InterPro" id="IPR002088">
    <property type="entry name" value="Prenyl_trans_a"/>
</dbReference>
<dbReference type="SUPFAM" id="SSF48439">
    <property type="entry name" value="Protein prenylyltransferase"/>
    <property type="match status" value="1"/>
</dbReference>
<evidence type="ECO:0000256" key="5">
    <source>
        <dbReference type="ARBA" id="ARBA00022602"/>
    </source>
</evidence>
<evidence type="ECO:0000256" key="9">
    <source>
        <dbReference type="ARBA" id="ARBA00040965"/>
    </source>
</evidence>
<evidence type="ECO:0000256" key="11">
    <source>
        <dbReference type="ARBA" id="ARBA00042436"/>
    </source>
</evidence>
<keyword evidence="7" id="KW-0677">Repeat</keyword>
<evidence type="ECO:0000313" key="14">
    <source>
        <dbReference type="EMBL" id="KAL1116156.1"/>
    </source>
</evidence>
<accession>A0ABD0XY22</accession>
<dbReference type="GO" id="GO:0004662">
    <property type="term" value="F:CAAX-protein geranylgeranyltransferase activity"/>
    <property type="evidence" value="ECO:0007669"/>
    <property type="project" value="UniProtKB-EC"/>
</dbReference>
<gene>
    <name evidence="14" type="ORF">AAG570_005651</name>
</gene>
<reference evidence="14 15" key="1">
    <citation type="submission" date="2024-07" db="EMBL/GenBank/DDBJ databases">
        <title>Chromosome-level genome assembly of the water stick insect Ranatra chinensis (Heteroptera: Nepidae).</title>
        <authorList>
            <person name="Liu X."/>
        </authorList>
    </citation>
    <scope>NUCLEOTIDE SEQUENCE [LARGE SCALE GENOMIC DNA]</scope>
    <source>
        <strain evidence="14">Cailab_2021Rc</strain>
        <tissue evidence="14">Muscle</tissue>
    </source>
</reference>
<dbReference type="EC" id="2.5.1.58" evidence="4"/>
<comment type="caution">
    <text evidence="14">The sequence shown here is derived from an EMBL/GenBank/DDBJ whole genome shotgun (WGS) entry which is preliminary data.</text>
</comment>
<dbReference type="AlphaFoldDB" id="A0ABD0XY22"/>
<evidence type="ECO:0000256" key="8">
    <source>
        <dbReference type="ARBA" id="ARBA00022842"/>
    </source>
</evidence>
<evidence type="ECO:0000256" key="7">
    <source>
        <dbReference type="ARBA" id="ARBA00022737"/>
    </source>
</evidence>
<name>A0ABD0XY22_9HEMI</name>
<dbReference type="PANTHER" id="PTHR11129:SF1">
    <property type="entry name" value="PROTEIN FARNESYLTRANSFERASE_GERANYLGERANYLTRANSFERASE TYPE-1 SUBUNIT ALPHA"/>
    <property type="match status" value="1"/>
</dbReference>
<protein>
    <recommendedName>
        <fullName evidence="9">Protein farnesyltransferase/geranylgeranyltransferase type-1 subunit alpha</fullName>
        <ecNumber evidence="4">2.5.1.58</ecNumber>
        <ecNumber evidence="3">2.5.1.59</ecNumber>
    </recommendedName>
    <alternativeName>
        <fullName evidence="12">CAAX farnesyltransferase subunit alpha</fullName>
    </alternativeName>
    <alternativeName>
        <fullName evidence="11">FTase-alpha</fullName>
    </alternativeName>
    <alternativeName>
        <fullName evidence="10">Ras proteins prenyltransferase subunit alpha</fullName>
    </alternativeName>
    <alternativeName>
        <fullName evidence="13">Type I protein geranyl-geranyltransferase subunit alpha</fullName>
    </alternativeName>
</protein>
<comment type="similarity">
    <text evidence="2">Belongs to the protein prenyltransferase subunit alpha family.</text>
</comment>
<evidence type="ECO:0000256" key="12">
    <source>
        <dbReference type="ARBA" id="ARBA00043086"/>
    </source>
</evidence>
<evidence type="ECO:0000256" key="3">
    <source>
        <dbReference type="ARBA" id="ARBA00012700"/>
    </source>
</evidence>